<dbReference type="InterPro" id="IPR012495">
    <property type="entry name" value="TadE-like_dom"/>
</dbReference>
<dbReference type="Proteomes" id="UP000197783">
    <property type="component" value="Unassembled WGS sequence"/>
</dbReference>
<comment type="caution">
    <text evidence="3">The sequence shown here is derived from an EMBL/GenBank/DDBJ whole genome shotgun (WGS) entry which is preliminary data.</text>
</comment>
<feature type="domain" description="TadE-like" evidence="2">
    <location>
        <begin position="11"/>
        <end position="53"/>
    </location>
</feature>
<reference evidence="3 4" key="1">
    <citation type="submission" date="2017-03" db="EMBL/GenBank/DDBJ databases">
        <title>Genome sequence of Sphingomonas mucosissima DSM 17494.</title>
        <authorList>
            <person name="Poehlein A."/>
            <person name="Wuebbeler J.H."/>
            <person name="Steinbuechel A."/>
            <person name="Daniel R."/>
        </authorList>
    </citation>
    <scope>NUCLEOTIDE SEQUENCE [LARGE SCALE GENOMIC DNA]</scope>
    <source>
        <strain evidence="3 4">DSM 17494</strain>
    </source>
</reference>
<dbReference type="OrthoDB" id="7306064at2"/>
<accession>A0A245ZTA6</accession>
<evidence type="ECO:0000256" key="1">
    <source>
        <dbReference type="SAM" id="Phobius"/>
    </source>
</evidence>
<gene>
    <name evidence="3" type="ORF">SPMU_13290</name>
</gene>
<dbReference type="RefSeq" id="WP_088332926.1">
    <property type="nucleotide sequence ID" value="NZ_NBBJ01000001.1"/>
</dbReference>
<feature type="transmembrane region" description="Helical" evidence="1">
    <location>
        <begin position="12"/>
        <end position="36"/>
    </location>
</feature>
<protein>
    <submittedName>
        <fullName evidence="3">TadE-like protein</fullName>
    </submittedName>
</protein>
<keyword evidence="1" id="KW-0472">Membrane</keyword>
<proteinExistence type="predicted"/>
<evidence type="ECO:0000313" key="4">
    <source>
        <dbReference type="Proteomes" id="UP000197783"/>
    </source>
</evidence>
<keyword evidence="4" id="KW-1185">Reference proteome</keyword>
<dbReference type="EMBL" id="NBBJ01000001">
    <property type="protein sequence ID" value="OWK32985.1"/>
    <property type="molecule type" value="Genomic_DNA"/>
</dbReference>
<keyword evidence="1" id="KW-0812">Transmembrane</keyword>
<dbReference type="Pfam" id="PF07811">
    <property type="entry name" value="TadE"/>
    <property type="match status" value="1"/>
</dbReference>
<evidence type="ECO:0000259" key="2">
    <source>
        <dbReference type="Pfam" id="PF07811"/>
    </source>
</evidence>
<dbReference type="AlphaFoldDB" id="A0A245ZTA6"/>
<name>A0A245ZTA6_9SPHN</name>
<organism evidence="3 4">
    <name type="scientific">Sphingomonas mucosissima</name>
    <dbReference type="NCBI Taxonomy" id="370959"/>
    <lineage>
        <taxon>Bacteria</taxon>
        <taxon>Pseudomonadati</taxon>
        <taxon>Pseudomonadota</taxon>
        <taxon>Alphaproteobacteria</taxon>
        <taxon>Sphingomonadales</taxon>
        <taxon>Sphingomonadaceae</taxon>
        <taxon>Sphingomonas</taxon>
    </lineage>
</organism>
<sequence length="190" mass="20788">MKNGLLFDKRGATVVEFAIILPVLCGLLAGGLELAYRAYFTAILESAMLEASRRATIGDQTGEQIDSMIRDRIANLSRAAEVKAIKKESFFNFSNVGKPEKITADTDPIGQYNRGDCYEDANNNGVYDTISNTGLGTADDVVRYTVTVQYSNIMPVAQLFGWGSKQTIVGSTVLRNQPFTSRAQPTIRCD</sequence>
<keyword evidence="1" id="KW-1133">Transmembrane helix</keyword>
<evidence type="ECO:0000313" key="3">
    <source>
        <dbReference type="EMBL" id="OWK32985.1"/>
    </source>
</evidence>